<dbReference type="NCBIfam" id="TIGR00229">
    <property type="entry name" value="sensory_box"/>
    <property type="match status" value="1"/>
</dbReference>
<dbReference type="EC" id="2.7.13.3" evidence="2"/>
<dbReference type="Gene3D" id="3.30.450.20">
    <property type="entry name" value="PAS domain"/>
    <property type="match status" value="1"/>
</dbReference>
<evidence type="ECO:0000256" key="2">
    <source>
        <dbReference type="ARBA" id="ARBA00012438"/>
    </source>
</evidence>
<dbReference type="Gene3D" id="3.30.565.10">
    <property type="entry name" value="Histidine kinase-like ATPase, C-terminal domain"/>
    <property type="match status" value="1"/>
</dbReference>
<dbReference type="InterPro" id="IPR036890">
    <property type="entry name" value="HATPase_C_sf"/>
</dbReference>
<dbReference type="Pfam" id="PF02518">
    <property type="entry name" value="HATPase_c"/>
    <property type="match status" value="1"/>
</dbReference>
<dbReference type="PROSITE" id="PS50109">
    <property type="entry name" value="HIS_KIN"/>
    <property type="match status" value="1"/>
</dbReference>
<evidence type="ECO:0000259" key="8">
    <source>
        <dbReference type="PROSITE" id="PS50109"/>
    </source>
</evidence>
<feature type="transmembrane region" description="Helical" evidence="7">
    <location>
        <begin position="130"/>
        <end position="152"/>
    </location>
</feature>
<feature type="compositionally biased region" description="Low complexity" evidence="6">
    <location>
        <begin position="621"/>
        <end position="632"/>
    </location>
</feature>
<proteinExistence type="predicted"/>
<gene>
    <name evidence="11" type="ORF">H8E79_06510</name>
</gene>
<keyword evidence="7" id="KW-1133">Transmembrane helix</keyword>
<dbReference type="SUPFAM" id="SSF55874">
    <property type="entry name" value="ATPase domain of HSP90 chaperone/DNA topoisomerase II/histidine kinase"/>
    <property type="match status" value="1"/>
</dbReference>
<keyword evidence="3" id="KW-0597">Phosphoprotein</keyword>
<dbReference type="InterPro" id="IPR000014">
    <property type="entry name" value="PAS"/>
</dbReference>
<dbReference type="InterPro" id="IPR004358">
    <property type="entry name" value="Sig_transdc_His_kin-like_C"/>
</dbReference>
<keyword evidence="4" id="KW-0808">Transferase</keyword>
<dbReference type="SUPFAM" id="SSF47384">
    <property type="entry name" value="Homodimeric domain of signal transducing histidine kinase"/>
    <property type="match status" value="1"/>
</dbReference>
<comment type="caution">
    <text evidence="11">The sequence shown here is derived from an EMBL/GenBank/DDBJ whole genome shotgun (WGS) entry which is preliminary data.</text>
</comment>
<evidence type="ECO:0000256" key="4">
    <source>
        <dbReference type="ARBA" id="ARBA00022679"/>
    </source>
</evidence>
<feature type="transmembrane region" description="Helical" evidence="7">
    <location>
        <begin position="196"/>
        <end position="217"/>
    </location>
</feature>
<organism evidence="11 12">
    <name type="scientific">Candidatus Desulfatifera sulfidica</name>
    <dbReference type="NCBI Taxonomy" id="2841691"/>
    <lineage>
        <taxon>Bacteria</taxon>
        <taxon>Pseudomonadati</taxon>
        <taxon>Thermodesulfobacteriota</taxon>
        <taxon>Desulfobulbia</taxon>
        <taxon>Desulfobulbales</taxon>
        <taxon>Desulfobulbaceae</taxon>
        <taxon>Candidatus Desulfatifera</taxon>
    </lineage>
</organism>
<evidence type="ECO:0000313" key="12">
    <source>
        <dbReference type="Proteomes" id="UP000599024"/>
    </source>
</evidence>
<evidence type="ECO:0000259" key="9">
    <source>
        <dbReference type="PROSITE" id="PS50112"/>
    </source>
</evidence>
<evidence type="ECO:0000256" key="1">
    <source>
        <dbReference type="ARBA" id="ARBA00000085"/>
    </source>
</evidence>
<dbReference type="SMART" id="SM00091">
    <property type="entry name" value="PAS"/>
    <property type="match status" value="1"/>
</dbReference>
<evidence type="ECO:0000256" key="3">
    <source>
        <dbReference type="ARBA" id="ARBA00022553"/>
    </source>
</evidence>
<feature type="transmembrane region" description="Helical" evidence="7">
    <location>
        <begin position="9"/>
        <end position="26"/>
    </location>
</feature>
<dbReference type="Pfam" id="PF08447">
    <property type="entry name" value="PAS_3"/>
    <property type="match status" value="1"/>
</dbReference>
<feature type="transmembrane region" description="Helical" evidence="7">
    <location>
        <begin position="168"/>
        <end position="184"/>
    </location>
</feature>
<feature type="domain" description="PAC" evidence="10">
    <location>
        <begin position="343"/>
        <end position="394"/>
    </location>
</feature>
<accession>A0A8J6N8G5</accession>
<dbReference type="CDD" id="cd00082">
    <property type="entry name" value="HisKA"/>
    <property type="match status" value="1"/>
</dbReference>
<dbReference type="AlphaFoldDB" id="A0A8J6N8G5"/>
<dbReference type="InterPro" id="IPR003661">
    <property type="entry name" value="HisK_dim/P_dom"/>
</dbReference>
<feature type="domain" description="Histidine kinase" evidence="8">
    <location>
        <begin position="405"/>
        <end position="617"/>
    </location>
</feature>
<feature type="transmembrane region" description="Helical" evidence="7">
    <location>
        <begin position="105"/>
        <end position="123"/>
    </location>
</feature>
<dbReference type="InterPro" id="IPR013655">
    <property type="entry name" value="PAS_fold_3"/>
</dbReference>
<keyword evidence="5" id="KW-0418">Kinase</keyword>
<dbReference type="Pfam" id="PF00512">
    <property type="entry name" value="HisKA"/>
    <property type="match status" value="1"/>
</dbReference>
<evidence type="ECO:0000256" key="6">
    <source>
        <dbReference type="SAM" id="MobiDB-lite"/>
    </source>
</evidence>
<dbReference type="InterPro" id="IPR033425">
    <property type="entry name" value="MASE3"/>
</dbReference>
<feature type="domain" description="PAS" evidence="9">
    <location>
        <begin position="268"/>
        <end position="342"/>
    </location>
</feature>
<feature type="region of interest" description="Disordered" evidence="6">
    <location>
        <begin position="601"/>
        <end position="632"/>
    </location>
</feature>
<dbReference type="SMART" id="SM00388">
    <property type="entry name" value="HisKA"/>
    <property type="match status" value="1"/>
</dbReference>
<evidence type="ECO:0000256" key="5">
    <source>
        <dbReference type="ARBA" id="ARBA00022777"/>
    </source>
</evidence>
<sequence length="632" mass="70910">MNPGHKSTGAQRGLIFALIFGGLILTSRANFLLFHSLVEIFSITVTGCIFIIAWNTRHLATNSFLVFLGIAYLFIGGIDTLHTLAYKGLGVFPDSGANLPTQLWIAGRLLESVSLLAVTTLISRRIHPGMVFGAYTLLSALLLATIFVWPIFPDCFIEGSGLTPFKKNSEYLTILILGIALFGLQRQRDAFHPKVLRLLSAAIITTMLAELSFTFYVSVYGLSNLTGHFFKLISFYLVYVALVETSLKQPTKTLFRELDEQHKILARSEQRFQQLADTIDAVFWMHSSTNNTLLYVSPASATIWGRDPEELYQNHDLFFSTIHPDDRDRVRQTLFPKHIQKAGEIEYRIIQPNGSIHWINDKFSHNRQQDGSVLTTGLAADITERKLVDLELRQVNQELTEFNYVVAHDLKAPLRAIGNYCRFLKEDLENVVSKEQQLYLDQLLSASQESSQLVHDLLLYAKIKRNNIDSTAIDLSLLLQRIISSFNDQNNLKINLPGQWPEMSSDPLLLQQIFQNLLENAITFNESSPREVDISWQAPSPGQITFIIHDNGIGIPEQFHQKIFNIFERINPDPRYKGTGIGLAIVHKAVTNLNGSIAVQSQPGEGTSFRVTLPSTSKNASSPHTTSTTHSG</sequence>
<keyword evidence="7" id="KW-0472">Membrane</keyword>
<dbReference type="InterPro" id="IPR052162">
    <property type="entry name" value="Sensor_kinase/Photoreceptor"/>
</dbReference>
<feature type="transmembrane region" description="Helical" evidence="7">
    <location>
        <begin position="32"/>
        <end position="52"/>
    </location>
</feature>
<dbReference type="InterPro" id="IPR005467">
    <property type="entry name" value="His_kinase_dom"/>
</dbReference>
<name>A0A8J6N8G5_9BACT</name>
<dbReference type="SMART" id="SM00387">
    <property type="entry name" value="HATPase_c"/>
    <property type="match status" value="1"/>
</dbReference>
<dbReference type="PANTHER" id="PTHR43304:SF1">
    <property type="entry name" value="PAC DOMAIN-CONTAINING PROTEIN"/>
    <property type="match status" value="1"/>
</dbReference>
<feature type="compositionally biased region" description="Polar residues" evidence="6">
    <location>
        <begin position="601"/>
        <end position="620"/>
    </location>
</feature>
<dbReference type="SUPFAM" id="SSF55785">
    <property type="entry name" value="PYP-like sensor domain (PAS domain)"/>
    <property type="match status" value="1"/>
</dbReference>
<dbReference type="GO" id="GO:0000155">
    <property type="term" value="F:phosphorelay sensor kinase activity"/>
    <property type="evidence" value="ECO:0007669"/>
    <property type="project" value="InterPro"/>
</dbReference>
<comment type="catalytic activity">
    <reaction evidence="1">
        <text>ATP + protein L-histidine = ADP + protein N-phospho-L-histidine.</text>
        <dbReference type="EC" id="2.7.13.3"/>
    </reaction>
</comment>
<evidence type="ECO:0000313" key="11">
    <source>
        <dbReference type="EMBL" id="MBC8208802.1"/>
    </source>
</evidence>
<keyword evidence="7" id="KW-0812">Transmembrane</keyword>
<feature type="transmembrane region" description="Helical" evidence="7">
    <location>
        <begin position="64"/>
        <end position="85"/>
    </location>
</feature>
<dbReference type="Pfam" id="PF17159">
    <property type="entry name" value="MASE3"/>
    <property type="match status" value="1"/>
</dbReference>
<evidence type="ECO:0000256" key="7">
    <source>
        <dbReference type="SAM" id="Phobius"/>
    </source>
</evidence>
<dbReference type="InterPro" id="IPR035965">
    <property type="entry name" value="PAS-like_dom_sf"/>
</dbReference>
<reference evidence="11 12" key="1">
    <citation type="submission" date="2020-08" db="EMBL/GenBank/DDBJ databases">
        <title>Bridging the membrane lipid divide: bacteria of the FCB group superphylum have the potential to synthesize archaeal ether lipids.</title>
        <authorList>
            <person name="Villanueva L."/>
            <person name="Von Meijenfeldt F.A.B."/>
            <person name="Westbye A.B."/>
            <person name="Yadav S."/>
            <person name="Hopmans E.C."/>
            <person name="Dutilh B.E."/>
            <person name="Sinninghe Damste J.S."/>
        </authorList>
    </citation>
    <scope>NUCLEOTIDE SEQUENCE [LARGE SCALE GENOMIC DNA]</scope>
    <source>
        <strain evidence="11">NIOZ-UU81</strain>
    </source>
</reference>
<dbReference type="Gene3D" id="1.10.287.130">
    <property type="match status" value="1"/>
</dbReference>
<protein>
    <recommendedName>
        <fullName evidence="2">histidine kinase</fullName>
        <ecNumber evidence="2">2.7.13.3</ecNumber>
    </recommendedName>
</protein>
<evidence type="ECO:0000259" key="10">
    <source>
        <dbReference type="PROSITE" id="PS50113"/>
    </source>
</evidence>
<dbReference type="InterPro" id="IPR000700">
    <property type="entry name" value="PAS-assoc_C"/>
</dbReference>
<dbReference type="Proteomes" id="UP000599024">
    <property type="component" value="Unassembled WGS sequence"/>
</dbReference>
<dbReference type="CDD" id="cd00130">
    <property type="entry name" value="PAS"/>
    <property type="match status" value="1"/>
</dbReference>
<dbReference type="EMBL" id="JACNLK010000054">
    <property type="protein sequence ID" value="MBC8208802.1"/>
    <property type="molecule type" value="Genomic_DNA"/>
</dbReference>
<dbReference type="PRINTS" id="PR00344">
    <property type="entry name" value="BCTRLSENSOR"/>
</dbReference>
<dbReference type="InterPro" id="IPR003594">
    <property type="entry name" value="HATPase_dom"/>
</dbReference>
<dbReference type="InterPro" id="IPR036097">
    <property type="entry name" value="HisK_dim/P_sf"/>
</dbReference>
<dbReference type="PROSITE" id="PS50113">
    <property type="entry name" value="PAC"/>
    <property type="match status" value="1"/>
</dbReference>
<dbReference type="PANTHER" id="PTHR43304">
    <property type="entry name" value="PHYTOCHROME-LIKE PROTEIN CPH1"/>
    <property type="match status" value="1"/>
</dbReference>
<dbReference type="PROSITE" id="PS50112">
    <property type="entry name" value="PAS"/>
    <property type="match status" value="1"/>
</dbReference>